<organism evidence="1 2">
    <name type="scientific">Russula earlei</name>
    <dbReference type="NCBI Taxonomy" id="71964"/>
    <lineage>
        <taxon>Eukaryota</taxon>
        <taxon>Fungi</taxon>
        <taxon>Dikarya</taxon>
        <taxon>Basidiomycota</taxon>
        <taxon>Agaricomycotina</taxon>
        <taxon>Agaricomycetes</taxon>
        <taxon>Russulales</taxon>
        <taxon>Russulaceae</taxon>
        <taxon>Russula</taxon>
    </lineage>
</organism>
<dbReference type="EMBL" id="JAGFNK010000028">
    <property type="protein sequence ID" value="KAI9511064.1"/>
    <property type="molecule type" value="Genomic_DNA"/>
</dbReference>
<comment type="caution">
    <text evidence="1">The sequence shown here is derived from an EMBL/GenBank/DDBJ whole genome shotgun (WGS) entry which is preliminary data.</text>
</comment>
<evidence type="ECO:0000313" key="1">
    <source>
        <dbReference type="EMBL" id="KAI9511064.1"/>
    </source>
</evidence>
<sequence length="347" mass="38689">MSLTPFVSRAYKWRTVYKDNHPSHFQSPLPRPCLSFPGSQFLPIARLPARPLPSISRSVIGINYASSGDDASSSDPDLQLHGPVNDCKGHQEDAASMIASTSEHYHYRGEDIVLMTDEEENRDTGLWPSRAYILRAIDNLVRGACPGDNFMQGHCGQETLEIDGVEVKHQFIITRDGEKIHENSVPLPPRSRLIAISDACHSSDLFALSYYRCHNFLRSRSESQALRRRRATRSSLRRNTEPPGSLQPWTSAAFGHLRTFSGVATITLAIIRLKSLREKRSRKGKAKAAPPTPTVPPATCKLCNSTHDISDAPIVIALSPCGEDQRTYEDSKRMGKGMTVVRTYLFF</sequence>
<proteinExistence type="predicted"/>
<gene>
    <name evidence="1" type="ORF">F5148DRAFT_1281232</name>
</gene>
<keyword evidence="2" id="KW-1185">Reference proteome</keyword>
<reference evidence="1" key="1">
    <citation type="submission" date="2021-03" db="EMBL/GenBank/DDBJ databases">
        <title>Evolutionary priming and transition to the ectomycorrhizal habit in an iconic lineage of mushroom-forming fungi: is preadaptation a requirement?</title>
        <authorList>
            <consortium name="DOE Joint Genome Institute"/>
            <person name="Looney B.P."/>
            <person name="Miyauchi S."/>
            <person name="Morin E."/>
            <person name="Drula E."/>
            <person name="Courty P.E."/>
            <person name="Chicoki N."/>
            <person name="Fauchery L."/>
            <person name="Kohler A."/>
            <person name="Kuo A."/>
            <person name="LaButti K."/>
            <person name="Pangilinan J."/>
            <person name="Lipzen A."/>
            <person name="Riley R."/>
            <person name="Andreopoulos W."/>
            <person name="He G."/>
            <person name="Johnson J."/>
            <person name="Barry K.W."/>
            <person name="Grigoriev I.V."/>
            <person name="Nagy L."/>
            <person name="Hibbett D."/>
            <person name="Henrissat B."/>
            <person name="Matheny P.B."/>
            <person name="Labbe J."/>
            <person name="Martin A.F."/>
        </authorList>
    </citation>
    <scope>NUCLEOTIDE SEQUENCE</scope>
    <source>
        <strain evidence="1">BPL698</strain>
    </source>
</reference>
<dbReference type="Proteomes" id="UP001207468">
    <property type="component" value="Unassembled WGS sequence"/>
</dbReference>
<accession>A0ACC0UJ32</accession>
<protein>
    <submittedName>
        <fullName evidence="1">Uncharacterized protein</fullName>
    </submittedName>
</protein>
<name>A0ACC0UJ32_9AGAM</name>
<evidence type="ECO:0000313" key="2">
    <source>
        <dbReference type="Proteomes" id="UP001207468"/>
    </source>
</evidence>